<dbReference type="RefSeq" id="WP_187817188.1">
    <property type="nucleotide sequence ID" value="NZ_JACTVJ010000016.1"/>
</dbReference>
<reference evidence="1 2" key="1">
    <citation type="submission" date="2020-08" db="EMBL/GenBank/DDBJ databases">
        <title>Genemic of Streptomyces polyaspartic.</title>
        <authorList>
            <person name="Liu W."/>
        </authorList>
    </citation>
    <scope>NUCLEOTIDE SEQUENCE [LARGE SCALE GENOMIC DNA]</scope>
    <source>
        <strain evidence="1 2">TRM66268-LWL</strain>
    </source>
</reference>
<dbReference type="EMBL" id="JACTVJ010000016">
    <property type="protein sequence ID" value="MBC9716731.1"/>
    <property type="molecule type" value="Genomic_DNA"/>
</dbReference>
<gene>
    <name evidence="1" type="ORF">H9Y04_29775</name>
</gene>
<sequence>MGTWDIGPFDNDTAADFAIALDEAEPEGRLNLIRNVLVRTADATGYLQEAQEAVAAAALIAAQCPGAEPLDSVHEPEKPLPDFPATLRVLGAEALRRILDDASEGDSWVDPAVERRWRMSLSRLVSVLDPPPPTIPLFDVGP</sequence>
<name>A0ABR7SMM1_9ACTN</name>
<dbReference type="Proteomes" id="UP000642284">
    <property type="component" value="Unassembled WGS sequence"/>
</dbReference>
<organism evidence="1 2">
    <name type="scientific">Streptomyces polyasparticus</name>
    <dbReference type="NCBI Taxonomy" id="2767826"/>
    <lineage>
        <taxon>Bacteria</taxon>
        <taxon>Bacillati</taxon>
        <taxon>Actinomycetota</taxon>
        <taxon>Actinomycetes</taxon>
        <taxon>Kitasatosporales</taxon>
        <taxon>Streptomycetaceae</taxon>
        <taxon>Streptomyces</taxon>
    </lineage>
</organism>
<evidence type="ECO:0000313" key="2">
    <source>
        <dbReference type="Proteomes" id="UP000642284"/>
    </source>
</evidence>
<evidence type="ECO:0000313" key="1">
    <source>
        <dbReference type="EMBL" id="MBC9716731.1"/>
    </source>
</evidence>
<accession>A0ABR7SMM1</accession>
<dbReference type="Pfam" id="PF14078">
    <property type="entry name" value="DUF4259"/>
    <property type="match status" value="1"/>
</dbReference>
<protein>
    <submittedName>
        <fullName evidence="1">DUF4259 domain-containing protein</fullName>
    </submittedName>
</protein>
<proteinExistence type="predicted"/>
<dbReference type="InterPro" id="IPR025355">
    <property type="entry name" value="DUF4259"/>
</dbReference>
<comment type="caution">
    <text evidence="1">The sequence shown here is derived from an EMBL/GenBank/DDBJ whole genome shotgun (WGS) entry which is preliminary data.</text>
</comment>
<keyword evidence="2" id="KW-1185">Reference proteome</keyword>